<dbReference type="SUPFAM" id="SSF46785">
    <property type="entry name" value="Winged helix' DNA-binding domain"/>
    <property type="match status" value="1"/>
</dbReference>
<dbReference type="InterPro" id="IPR019887">
    <property type="entry name" value="Tscrpt_reg_AsnC/Lrp_C"/>
</dbReference>
<evidence type="ECO:0000259" key="4">
    <source>
        <dbReference type="PROSITE" id="PS50956"/>
    </source>
</evidence>
<dbReference type="InterPro" id="IPR036388">
    <property type="entry name" value="WH-like_DNA-bd_sf"/>
</dbReference>
<protein>
    <submittedName>
        <fullName evidence="5">Winged helix-turn-helix transcriptional regulator</fullName>
    </submittedName>
</protein>
<keyword evidence="2" id="KW-0238">DNA-binding</keyword>
<dbReference type="InterPro" id="IPR036390">
    <property type="entry name" value="WH_DNA-bd_sf"/>
</dbReference>
<dbReference type="PROSITE" id="PS50956">
    <property type="entry name" value="HTH_ASNC_2"/>
    <property type="match status" value="1"/>
</dbReference>
<dbReference type="InterPro" id="IPR019888">
    <property type="entry name" value="Tscrpt_reg_AsnC-like"/>
</dbReference>
<accession>A0A410JS47</accession>
<gene>
    <name evidence="5" type="ORF">EQP59_06150</name>
</gene>
<evidence type="ECO:0000313" key="6">
    <source>
        <dbReference type="Proteomes" id="UP000287701"/>
    </source>
</evidence>
<sequence>MRPTYKIDEIDKRILRYLIENTRMPFTEIAKKMDVSAGTIHVRVKKLEDAGIIKGSTLNIDYSKMGYDFVAYVGIMLTKSNRIQEVLQRLKKIPNITVASVISGKYNIFCKIRAKDTRDAKEVIYKIDEIEDVLRTESMISLDEEINDKTRLLSSIFM</sequence>
<evidence type="ECO:0000256" key="1">
    <source>
        <dbReference type="ARBA" id="ARBA00023015"/>
    </source>
</evidence>
<keyword evidence="3" id="KW-0804">Transcription</keyword>
<evidence type="ECO:0000313" key="5">
    <source>
        <dbReference type="EMBL" id="QAR30946.1"/>
    </source>
</evidence>
<evidence type="ECO:0000256" key="3">
    <source>
        <dbReference type="ARBA" id="ARBA00023163"/>
    </source>
</evidence>
<evidence type="ECO:0000256" key="2">
    <source>
        <dbReference type="ARBA" id="ARBA00023125"/>
    </source>
</evidence>
<dbReference type="OrthoDB" id="667919at2"/>
<dbReference type="PANTHER" id="PTHR30154">
    <property type="entry name" value="LEUCINE-RESPONSIVE REGULATORY PROTEIN"/>
    <property type="match status" value="1"/>
</dbReference>
<dbReference type="GO" id="GO:0043200">
    <property type="term" value="P:response to amino acid"/>
    <property type="evidence" value="ECO:0007669"/>
    <property type="project" value="TreeGrafter"/>
</dbReference>
<dbReference type="InterPro" id="IPR000485">
    <property type="entry name" value="AsnC-type_HTH_dom"/>
</dbReference>
<dbReference type="SMART" id="SM00344">
    <property type="entry name" value="HTH_ASNC"/>
    <property type="match status" value="1"/>
</dbReference>
<dbReference type="PANTHER" id="PTHR30154:SF34">
    <property type="entry name" value="TRANSCRIPTIONAL REGULATOR AZLB"/>
    <property type="match status" value="1"/>
</dbReference>
<dbReference type="GO" id="GO:0006355">
    <property type="term" value="P:regulation of DNA-templated transcription"/>
    <property type="evidence" value="ECO:0007669"/>
    <property type="project" value="UniProtKB-ARBA"/>
</dbReference>
<dbReference type="InterPro" id="IPR011008">
    <property type="entry name" value="Dimeric_a/b-barrel"/>
</dbReference>
<dbReference type="PRINTS" id="PR00033">
    <property type="entry name" value="HTHASNC"/>
</dbReference>
<dbReference type="GO" id="GO:0043565">
    <property type="term" value="F:sequence-specific DNA binding"/>
    <property type="evidence" value="ECO:0007669"/>
    <property type="project" value="InterPro"/>
</dbReference>
<proteinExistence type="predicted"/>
<dbReference type="AlphaFoldDB" id="A0A410JS47"/>
<dbReference type="GO" id="GO:0005829">
    <property type="term" value="C:cytosol"/>
    <property type="evidence" value="ECO:0007669"/>
    <property type="project" value="TreeGrafter"/>
</dbReference>
<feature type="domain" description="HTH asnC-type" evidence="4">
    <location>
        <begin position="7"/>
        <end position="68"/>
    </location>
</feature>
<keyword evidence="1" id="KW-0805">Transcription regulation</keyword>
<dbReference type="CDD" id="cd00090">
    <property type="entry name" value="HTH_ARSR"/>
    <property type="match status" value="1"/>
</dbReference>
<dbReference type="Pfam" id="PF13412">
    <property type="entry name" value="HTH_24"/>
    <property type="match status" value="1"/>
</dbReference>
<reference evidence="5 6" key="1">
    <citation type="submission" date="2019-01" db="EMBL/GenBank/DDBJ databases">
        <title>Whole Genome of Ornithobacterium rhinotracheale FARPER-174b.</title>
        <authorList>
            <person name="Tataje-Lavanda L.A."/>
            <person name="Montalvan A."/>
            <person name="Montesinos R."/>
            <person name="Zimic M."/>
            <person name="Fernandez-Sanchez M."/>
            <person name="Fernandez-Diaz M."/>
        </authorList>
    </citation>
    <scope>NUCLEOTIDE SEQUENCE [LARGE SCALE GENOMIC DNA]</scope>
    <source>
        <strain evidence="5 6">FARPER-174b</strain>
    </source>
</reference>
<dbReference type="EMBL" id="CP035107">
    <property type="protein sequence ID" value="QAR30946.1"/>
    <property type="molecule type" value="Genomic_DNA"/>
</dbReference>
<dbReference type="Proteomes" id="UP000287701">
    <property type="component" value="Chromosome"/>
</dbReference>
<dbReference type="Pfam" id="PF01037">
    <property type="entry name" value="AsnC_trans_reg"/>
    <property type="match status" value="1"/>
</dbReference>
<dbReference type="InterPro" id="IPR011991">
    <property type="entry name" value="ArsR-like_HTH"/>
</dbReference>
<name>A0A410JS47_ORNRH</name>
<organism evidence="5 6">
    <name type="scientific">Ornithobacterium rhinotracheale</name>
    <dbReference type="NCBI Taxonomy" id="28251"/>
    <lineage>
        <taxon>Bacteria</taxon>
        <taxon>Pseudomonadati</taxon>
        <taxon>Bacteroidota</taxon>
        <taxon>Flavobacteriia</taxon>
        <taxon>Flavobacteriales</taxon>
        <taxon>Weeksellaceae</taxon>
        <taxon>Ornithobacterium</taxon>
    </lineage>
</organism>
<dbReference type="Gene3D" id="1.10.10.10">
    <property type="entry name" value="Winged helix-like DNA-binding domain superfamily/Winged helix DNA-binding domain"/>
    <property type="match status" value="1"/>
</dbReference>
<dbReference type="SUPFAM" id="SSF54909">
    <property type="entry name" value="Dimeric alpha+beta barrel"/>
    <property type="match status" value="1"/>
</dbReference>
<dbReference type="Gene3D" id="3.30.70.920">
    <property type="match status" value="1"/>
</dbReference>
<dbReference type="RefSeq" id="WP_128501410.1">
    <property type="nucleotide sequence ID" value="NZ_CP035107.1"/>
</dbReference>